<dbReference type="FunFam" id="1.10.287.130:FF:000004">
    <property type="entry name" value="Ethylene receptor 1"/>
    <property type="match status" value="1"/>
</dbReference>
<evidence type="ECO:0000256" key="6">
    <source>
        <dbReference type="ARBA" id="ARBA00022692"/>
    </source>
</evidence>
<dbReference type="EMBL" id="VFPT01000001">
    <property type="protein sequence ID" value="TQM92303.1"/>
    <property type="molecule type" value="Genomic_DNA"/>
</dbReference>
<dbReference type="InterPro" id="IPR003594">
    <property type="entry name" value="HATPase_dom"/>
</dbReference>
<evidence type="ECO:0000256" key="13">
    <source>
        <dbReference type="PROSITE-ProRule" id="PRU00169"/>
    </source>
</evidence>
<evidence type="ECO:0000259" key="15">
    <source>
        <dbReference type="PROSITE" id="PS50110"/>
    </source>
</evidence>
<keyword evidence="8" id="KW-0418">Kinase</keyword>
<dbReference type="Proteomes" id="UP000320582">
    <property type="component" value="Unassembled WGS sequence"/>
</dbReference>
<dbReference type="PROSITE" id="PS50110">
    <property type="entry name" value="RESPONSE_REGULATORY"/>
    <property type="match status" value="1"/>
</dbReference>
<dbReference type="InterPro" id="IPR036890">
    <property type="entry name" value="HATPase_C_sf"/>
</dbReference>
<evidence type="ECO:0000256" key="2">
    <source>
        <dbReference type="ARBA" id="ARBA00004370"/>
    </source>
</evidence>
<evidence type="ECO:0000259" key="16">
    <source>
        <dbReference type="PROSITE" id="PS50113"/>
    </source>
</evidence>
<dbReference type="PANTHER" id="PTHR43047">
    <property type="entry name" value="TWO-COMPONENT HISTIDINE PROTEIN KINASE"/>
    <property type="match status" value="1"/>
</dbReference>
<feature type="modified residue" description="4-aspartylphosphate" evidence="13">
    <location>
        <position position="376"/>
    </location>
</feature>
<evidence type="ECO:0000313" key="18">
    <source>
        <dbReference type="Proteomes" id="UP000320582"/>
    </source>
</evidence>
<dbReference type="GO" id="GO:0016020">
    <property type="term" value="C:membrane"/>
    <property type="evidence" value="ECO:0007669"/>
    <property type="project" value="UniProtKB-SubCell"/>
</dbReference>
<dbReference type="Gene3D" id="3.40.50.2300">
    <property type="match status" value="1"/>
</dbReference>
<dbReference type="FunFam" id="3.30.565.10:FF:000010">
    <property type="entry name" value="Sensor histidine kinase RcsC"/>
    <property type="match status" value="1"/>
</dbReference>
<dbReference type="CDD" id="cd00082">
    <property type="entry name" value="HisKA"/>
    <property type="match status" value="1"/>
</dbReference>
<evidence type="ECO:0000259" key="14">
    <source>
        <dbReference type="PROSITE" id="PS50109"/>
    </source>
</evidence>
<dbReference type="RefSeq" id="WP_142080040.1">
    <property type="nucleotide sequence ID" value="NZ_VFPT01000001.1"/>
</dbReference>
<dbReference type="InterPro" id="IPR005467">
    <property type="entry name" value="His_kinase_dom"/>
</dbReference>
<dbReference type="GO" id="GO:0000155">
    <property type="term" value="F:phosphorelay sensor kinase activity"/>
    <property type="evidence" value="ECO:0007669"/>
    <property type="project" value="InterPro"/>
</dbReference>
<dbReference type="InterPro" id="IPR001789">
    <property type="entry name" value="Sig_transdc_resp-reg_receiver"/>
</dbReference>
<accession>A0A543KB39</accession>
<dbReference type="OrthoDB" id="9801651at2"/>
<dbReference type="SMART" id="SM00448">
    <property type="entry name" value="REC"/>
    <property type="match status" value="1"/>
</dbReference>
<evidence type="ECO:0000256" key="8">
    <source>
        <dbReference type="ARBA" id="ARBA00022777"/>
    </source>
</evidence>
<evidence type="ECO:0000256" key="3">
    <source>
        <dbReference type="ARBA" id="ARBA00012438"/>
    </source>
</evidence>
<feature type="domain" description="Response regulatory" evidence="15">
    <location>
        <begin position="327"/>
        <end position="446"/>
    </location>
</feature>
<dbReference type="Gene3D" id="3.30.565.10">
    <property type="entry name" value="Histidine kinase-like ATPase, C-terminal domain"/>
    <property type="match status" value="1"/>
</dbReference>
<comment type="subcellular location">
    <subcellularLocation>
        <location evidence="2">Membrane</location>
    </subcellularLocation>
</comment>
<evidence type="ECO:0000256" key="5">
    <source>
        <dbReference type="ARBA" id="ARBA00022679"/>
    </source>
</evidence>
<sequence>MYADRPETLQSADWDDLKRRMARHEAFTGFVYRVVTDAGRELWFQISGTPNFDAYGRFAGYRGAGMDVTEMQGARKQAEEASRAKTTFLANMSHEIRTPLNGVLGMAETLREVLPEPAHQQMAEMILSSGEGLLKVLNDILDISKIESGKMLLDDVGFDPAKVVAETAALHQSCCLEKRLRLNVNTPSKPKLRRRGDPHRLGQIIHNLLSNAIKFTDEGEITIKLCNLNDAAIQIEVRDTGIGMTEEQLDRIFEDFSQADGSITRRFGGTGLGMSIVQRLVSLMNGKIKVTSELGKGTTVQVSLPLLISEEAPLAEIQAHVDLTGLRLLIADDMRTNQIVAQAMLRDSGATVTLADNGAQAVDAWIADQFDVVLLDISMPVLDGPSALAQMIRRAKERDMPPPRALAFTANVMTHQIAEYHAAGFLGHISKPLRKADLLAQVAIVAGRTGT</sequence>
<evidence type="ECO:0000256" key="12">
    <source>
        <dbReference type="ARBA" id="ARBA00023136"/>
    </source>
</evidence>
<keyword evidence="12" id="KW-0472">Membrane</keyword>
<dbReference type="EC" id="2.7.13.3" evidence="3"/>
<keyword evidence="7" id="KW-0547">Nucleotide-binding</keyword>
<dbReference type="Gene3D" id="1.10.287.130">
    <property type="match status" value="1"/>
</dbReference>
<protein>
    <recommendedName>
        <fullName evidence="3">histidine kinase</fullName>
        <ecNumber evidence="3">2.7.13.3</ecNumber>
    </recommendedName>
</protein>
<evidence type="ECO:0000256" key="4">
    <source>
        <dbReference type="ARBA" id="ARBA00022553"/>
    </source>
</evidence>
<dbReference type="SUPFAM" id="SSF47384">
    <property type="entry name" value="Homodimeric domain of signal transducing histidine kinase"/>
    <property type="match status" value="1"/>
</dbReference>
<organism evidence="17 18">
    <name type="scientific">Roseinatronobacter monicus</name>
    <dbReference type="NCBI Taxonomy" id="393481"/>
    <lineage>
        <taxon>Bacteria</taxon>
        <taxon>Pseudomonadati</taxon>
        <taxon>Pseudomonadota</taxon>
        <taxon>Alphaproteobacteria</taxon>
        <taxon>Rhodobacterales</taxon>
        <taxon>Paracoccaceae</taxon>
        <taxon>Roseinatronobacter</taxon>
    </lineage>
</organism>
<name>A0A543KB39_9RHOB</name>
<dbReference type="Pfam" id="PF00072">
    <property type="entry name" value="Response_reg"/>
    <property type="match status" value="1"/>
</dbReference>
<dbReference type="SMART" id="SM00388">
    <property type="entry name" value="HisKA"/>
    <property type="match status" value="1"/>
</dbReference>
<evidence type="ECO:0000256" key="7">
    <source>
        <dbReference type="ARBA" id="ARBA00022741"/>
    </source>
</evidence>
<dbReference type="Pfam" id="PF02518">
    <property type="entry name" value="HATPase_c"/>
    <property type="match status" value="1"/>
</dbReference>
<dbReference type="InterPro" id="IPR004358">
    <property type="entry name" value="Sig_transdc_His_kin-like_C"/>
</dbReference>
<evidence type="ECO:0000313" key="17">
    <source>
        <dbReference type="EMBL" id="TQM92303.1"/>
    </source>
</evidence>
<dbReference type="SUPFAM" id="SSF55785">
    <property type="entry name" value="PYP-like sensor domain (PAS domain)"/>
    <property type="match status" value="1"/>
</dbReference>
<dbReference type="SUPFAM" id="SSF52172">
    <property type="entry name" value="CheY-like"/>
    <property type="match status" value="1"/>
</dbReference>
<dbReference type="InterPro" id="IPR003661">
    <property type="entry name" value="HisK_dim/P_dom"/>
</dbReference>
<keyword evidence="18" id="KW-1185">Reference proteome</keyword>
<evidence type="ECO:0000256" key="9">
    <source>
        <dbReference type="ARBA" id="ARBA00022840"/>
    </source>
</evidence>
<dbReference type="PROSITE" id="PS50109">
    <property type="entry name" value="HIS_KIN"/>
    <property type="match status" value="1"/>
</dbReference>
<dbReference type="InterPro" id="IPR036097">
    <property type="entry name" value="HisK_dim/P_sf"/>
</dbReference>
<dbReference type="Pfam" id="PF00512">
    <property type="entry name" value="HisKA"/>
    <property type="match status" value="1"/>
</dbReference>
<keyword evidence="6" id="KW-0812">Transmembrane</keyword>
<dbReference type="PRINTS" id="PR00344">
    <property type="entry name" value="BCTRLSENSOR"/>
</dbReference>
<dbReference type="PROSITE" id="PS50113">
    <property type="entry name" value="PAC"/>
    <property type="match status" value="1"/>
</dbReference>
<dbReference type="GO" id="GO:0005524">
    <property type="term" value="F:ATP binding"/>
    <property type="evidence" value="ECO:0007669"/>
    <property type="project" value="UniProtKB-KW"/>
</dbReference>
<proteinExistence type="predicted"/>
<comment type="caution">
    <text evidence="17">The sequence shown here is derived from an EMBL/GenBank/DDBJ whole genome shotgun (WGS) entry which is preliminary data.</text>
</comment>
<dbReference type="CDD" id="cd16922">
    <property type="entry name" value="HATPase_EvgS-ArcB-TorS-like"/>
    <property type="match status" value="1"/>
</dbReference>
<keyword evidence="10" id="KW-1133">Transmembrane helix</keyword>
<reference evidence="17 18" key="1">
    <citation type="submission" date="2019-06" db="EMBL/GenBank/DDBJ databases">
        <title>Genomic Encyclopedia of Archaeal and Bacterial Type Strains, Phase II (KMG-II): from individual species to whole genera.</title>
        <authorList>
            <person name="Goeker M."/>
        </authorList>
    </citation>
    <scope>NUCLEOTIDE SEQUENCE [LARGE SCALE GENOMIC DNA]</scope>
    <source>
        <strain evidence="17 18">DSM 18423</strain>
    </source>
</reference>
<dbReference type="Gene3D" id="3.30.450.20">
    <property type="entry name" value="PAS domain"/>
    <property type="match status" value="1"/>
</dbReference>
<comment type="catalytic activity">
    <reaction evidence="1">
        <text>ATP + protein L-histidine = ADP + protein N-phospho-L-histidine.</text>
        <dbReference type="EC" id="2.7.13.3"/>
    </reaction>
</comment>
<evidence type="ECO:0000256" key="11">
    <source>
        <dbReference type="ARBA" id="ARBA00023012"/>
    </source>
</evidence>
<dbReference type="InterPro" id="IPR011006">
    <property type="entry name" value="CheY-like_superfamily"/>
</dbReference>
<keyword evidence="4 13" id="KW-0597">Phosphoprotein</keyword>
<evidence type="ECO:0000256" key="10">
    <source>
        <dbReference type="ARBA" id="ARBA00022989"/>
    </source>
</evidence>
<keyword evidence="9" id="KW-0067">ATP-binding</keyword>
<keyword evidence="11" id="KW-0902">Two-component regulatory system</keyword>
<feature type="domain" description="Histidine kinase" evidence="14">
    <location>
        <begin position="91"/>
        <end position="308"/>
    </location>
</feature>
<keyword evidence="5" id="KW-0808">Transferase</keyword>
<evidence type="ECO:0000256" key="1">
    <source>
        <dbReference type="ARBA" id="ARBA00000085"/>
    </source>
</evidence>
<dbReference type="SMART" id="SM00387">
    <property type="entry name" value="HATPase_c"/>
    <property type="match status" value="1"/>
</dbReference>
<dbReference type="AlphaFoldDB" id="A0A543KB39"/>
<dbReference type="CDD" id="cd17546">
    <property type="entry name" value="REC_hyHK_CKI1_RcsC-like"/>
    <property type="match status" value="1"/>
</dbReference>
<feature type="domain" description="PAC" evidence="16">
    <location>
        <begin position="28"/>
        <end position="80"/>
    </location>
</feature>
<gene>
    <name evidence="17" type="ORF">BD293_0900</name>
</gene>
<dbReference type="InterPro" id="IPR035965">
    <property type="entry name" value="PAS-like_dom_sf"/>
</dbReference>
<dbReference type="InterPro" id="IPR000700">
    <property type="entry name" value="PAS-assoc_C"/>
</dbReference>
<dbReference type="SUPFAM" id="SSF55874">
    <property type="entry name" value="ATPase domain of HSP90 chaperone/DNA topoisomerase II/histidine kinase"/>
    <property type="match status" value="1"/>
</dbReference>